<dbReference type="GO" id="GO:0016491">
    <property type="term" value="F:oxidoreductase activity"/>
    <property type="evidence" value="ECO:0007669"/>
    <property type="project" value="InterPro"/>
</dbReference>
<dbReference type="Gene3D" id="2.30.110.10">
    <property type="entry name" value="Electron Transport, Fmn-binding Protein, Chain A"/>
    <property type="match status" value="1"/>
</dbReference>
<protein>
    <submittedName>
        <fullName evidence="1">Nitroreductase family deazaflavin-dependent oxidoreductase</fullName>
    </submittedName>
</protein>
<dbReference type="InterPro" id="IPR004378">
    <property type="entry name" value="F420H2_quin_Rdtase"/>
</dbReference>
<dbReference type="NCBIfam" id="TIGR00026">
    <property type="entry name" value="hi_GC_TIGR00026"/>
    <property type="match status" value="1"/>
</dbReference>
<gene>
    <name evidence="1" type="ORF">G1H11_10235</name>
</gene>
<evidence type="ECO:0000313" key="1">
    <source>
        <dbReference type="EMBL" id="NED95690.1"/>
    </source>
</evidence>
<comment type="caution">
    <text evidence="1">The sequence shown here is derived from an EMBL/GenBank/DDBJ whole genome shotgun (WGS) entry which is preliminary data.</text>
</comment>
<accession>A0A6N9YL91</accession>
<proteinExistence type="predicted"/>
<organism evidence="1 2">
    <name type="scientific">Phytoactinopolyspora alkaliphila</name>
    <dbReference type="NCBI Taxonomy" id="1783498"/>
    <lineage>
        <taxon>Bacteria</taxon>
        <taxon>Bacillati</taxon>
        <taxon>Actinomycetota</taxon>
        <taxon>Actinomycetes</taxon>
        <taxon>Jiangellales</taxon>
        <taxon>Jiangellaceae</taxon>
        <taxon>Phytoactinopolyspora</taxon>
    </lineage>
</organism>
<dbReference type="InterPro" id="IPR012349">
    <property type="entry name" value="Split_barrel_FMN-bd"/>
</dbReference>
<dbReference type="Proteomes" id="UP000469185">
    <property type="component" value="Unassembled WGS sequence"/>
</dbReference>
<evidence type="ECO:0000313" key="2">
    <source>
        <dbReference type="Proteomes" id="UP000469185"/>
    </source>
</evidence>
<sequence length="127" mass="14468">MPNPRWLARANRVWINPVARRVSTWMPGLGVIVHRGRVSGSLYRTPVNVFPRGDSFVIALTYGQDADWVKNVLAAQGCVLLTRRREIALGTPRIYRDETRGDMPAVVRAILRVINVEHFLRLTPPER</sequence>
<keyword evidence="2" id="KW-1185">Reference proteome</keyword>
<dbReference type="EMBL" id="JAAGOB010000005">
    <property type="protein sequence ID" value="NED95690.1"/>
    <property type="molecule type" value="Genomic_DNA"/>
</dbReference>
<dbReference type="AlphaFoldDB" id="A0A6N9YL91"/>
<dbReference type="RefSeq" id="WP_163818482.1">
    <property type="nucleotide sequence ID" value="NZ_JAAGOB010000005.1"/>
</dbReference>
<name>A0A6N9YL91_9ACTN</name>
<reference evidence="1 2" key="1">
    <citation type="submission" date="2020-02" db="EMBL/GenBank/DDBJ databases">
        <authorList>
            <person name="Li X.-J."/>
            <person name="Feng X.-M."/>
        </authorList>
    </citation>
    <scope>NUCLEOTIDE SEQUENCE [LARGE SCALE GENOMIC DNA]</scope>
    <source>
        <strain evidence="1 2">CGMCC 4.7225</strain>
    </source>
</reference>